<dbReference type="InterPro" id="IPR000073">
    <property type="entry name" value="AB_hydrolase_1"/>
</dbReference>
<dbReference type="Proteomes" id="UP001501578">
    <property type="component" value="Unassembled WGS sequence"/>
</dbReference>
<dbReference type="EMBL" id="BAAAHQ010000006">
    <property type="protein sequence ID" value="GAA0917996.1"/>
    <property type="molecule type" value="Genomic_DNA"/>
</dbReference>
<proteinExistence type="predicted"/>
<evidence type="ECO:0000313" key="2">
    <source>
        <dbReference type="EMBL" id="GAA0917996.1"/>
    </source>
</evidence>
<dbReference type="PANTHER" id="PTHR43194:SF5">
    <property type="entry name" value="PIMELOYL-[ACYL-CARRIER PROTEIN] METHYL ESTER ESTERASE"/>
    <property type="match status" value="1"/>
</dbReference>
<dbReference type="PRINTS" id="PR00111">
    <property type="entry name" value="ABHYDROLASE"/>
</dbReference>
<dbReference type="Gene3D" id="3.40.50.1820">
    <property type="entry name" value="alpha/beta hydrolase"/>
    <property type="match status" value="1"/>
</dbReference>
<dbReference type="Pfam" id="PF00561">
    <property type="entry name" value="Abhydrolase_1"/>
    <property type="match status" value="1"/>
</dbReference>
<keyword evidence="3" id="KW-1185">Reference proteome</keyword>
<dbReference type="InterPro" id="IPR050228">
    <property type="entry name" value="Carboxylesterase_BioH"/>
</dbReference>
<gene>
    <name evidence="2" type="primary">pcaD</name>
    <name evidence="2" type="ORF">GCM10009560_14470</name>
</gene>
<dbReference type="PANTHER" id="PTHR43194">
    <property type="entry name" value="HYDROLASE ALPHA/BETA FOLD FAMILY"/>
    <property type="match status" value="1"/>
</dbReference>
<protein>
    <submittedName>
        <fullName evidence="2">3-oxoadipate enol-lactonase</fullName>
    </submittedName>
</protein>
<organism evidence="2 3">
    <name type="scientific">Nonomuraea longicatena</name>
    <dbReference type="NCBI Taxonomy" id="83682"/>
    <lineage>
        <taxon>Bacteria</taxon>
        <taxon>Bacillati</taxon>
        <taxon>Actinomycetota</taxon>
        <taxon>Actinomycetes</taxon>
        <taxon>Streptosporangiales</taxon>
        <taxon>Streptosporangiaceae</taxon>
        <taxon>Nonomuraea</taxon>
    </lineage>
</organism>
<dbReference type="InterPro" id="IPR029058">
    <property type="entry name" value="AB_hydrolase_fold"/>
</dbReference>
<reference evidence="3" key="1">
    <citation type="journal article" date="2019" name="Int. J. Syst. Evol. Microbiol.">
        <title>The Global Catalogue of Microorganisms (GCM) 10K type strain sequencing project: providing services to taxonomists for standard genome sequencing and annotation.</title>
        <authorList>
            <consortium name="The Broad Institute Genomics Platform"/>
            <consortium name="The Broad Institute Genome Sequencing Center for Infectious Disease"/>
            <person name="Wu L."/>
            <person name="Ma J."/>
        </authorList>
    </citation>
    <scope>NUCLEOTIDE SEQUENCE [LARGE SCALE GENOMIC DNA]</scope>
    <source>
        <strain evidence="3">JCM 11136</strain>
    </source>
</reference>
<evidence type="ECO:0000259" key="1">
    <source>
        <dbReference type="Pfam" id="PF00561"/>
    </source>
</evidence>
<feature type="domain" description="AB hydrolase-1" evidence="1">
    <location>
        <begin position="17"/>
        <end position="119"/>
    </location>
</feature>
<accession>A0ABP3Z9J7</accession>
<dbReference type="RefSeq" id="WP_343948929.1">
    <property type="nucleotide sequence ID" value="NZ_BAAAHQ010000006.1"/>
</dbReference>
<comment type="caution">
    <text evidence="2">The sequence shown here is derived from an EMBL/GenBank/DDBJ whole genome shotgun (WGS) entry which is preliminary data.</text>
</comment>
<name>A0ABP3Z9J7_9ACTN</name>
<evidence type="ECO:0000313" key="3">
    <source>
        <dbReference type="Proteomes" id="UP001501578"/>
    </source>
</evidence>
<sequence>MSASTLTRIVRGEGPGLLLAHGAGGGALPNYGTVLDGLARHHRVVAPDYPGSGSTPRATAPLSLDALADELVATAVEEGLERFAMAGYSLGVPTAIRAAVRHPDRVTALVLTAGFARLNPRMLLALRVWRDLLGDPDRLAAFMALIAVGAPTLDAMGQDELDRALAESAAGVPPGTADHIDLAEGIDVRADLTRIEVPTLVVSTVYDVLATPAHHREVAAGIPGARLAELPTGHLPFAEAPAEWLALMRDFLAAL</sequence>
<dbReference type="SUPFAM" id="SSF53474">
    <property type="entry name" value="alpha/beta-Hydrolases"/>
    <property type="match status" value="1"/>
</dbReference>